<evidence type="ECO:0008006" key="12">
    <source>
        <dbReference type="Google" id="ProtNLM"/>
    </source>
</evidence>
<comment type="caution">
    <text evidence="10">The sequence shown here is derived from an EMBL/GenBank/DDBJ whole genome shotgun (WGS) entry which is preliminary data.</text>
</comment>
<comment type="similarity">
    <text evidence="2">Belongs to the plant ACBP60 protein family.</text>
</comment>
<evidence type="ECO:0000256" key="4">
    <source>
        <dbReference type="ARBA" id="ARBA00023125"/>
    </source>
</evidence>
<feature type="domain" description="Calmodulin binding protein C-terminal" evidence="9">
    <location>
        <begin position="79"/>
        <end position="141"/>
    </location>
</feature>
<organism evidence="10 11">
    <name type="scientific">Taxus chinensis</name>
    <name type="common">Chinese yew</name>
    <name type="synonym">Taxus wallichiana var. chinensis</name>
    <dbReference type="NCBI Taxonomy" id="29808"/>
    <lineage>
        <taxon>Eukaryota</taxon>
        <taxon>Viridiplantae</taxon>
        <taxon>Streptophyta</taxon>
        <taxon>Embryophyta</taxon>
        <taxon>Tracheophyta</taxon>
        <taxon>Spermatophyta</taxon>
        <taxon>Pinopsida</taxon>
        <taxon>Pinidae</taxon>
        <taxon>Conifers II</taxon>
        <taxon>Cupressales</taxon>
        <taxon>Taxaceae</taxon>
        <taxon>Taxus</taxon>
    </lineage>
</organism>
<evidence type="ECO:0000256" key="7">
    <source>
        <dbReference type="ARBA" id="ARBA00023242"/>
    </source>
</evidence>
<dbReference type="AlphaFoldDB" id="A0AA38C1G0"/>
<accession>A0AA38C1G0</accession>
<evidence type="ECO:0000256" key="3">
    <source>
        <dbReference type="ARBA" id="ARBA00023015"/>
    </source>
</evidence>
<dbReference type="GO" id="GO:0043565">
    <property type="term" value="F:sequence-specific DNA binding"/>
    <property type="evidence" value="ECO:0007669"/>
    <property type="project" value="TreeGrafter"/>
</dbReference>
<dbReference type="OMA" id="ESNDNIW"/>
<keyword evidence="6" id="KW-0804">Transcription</keyword>
<evidence type="ECO:0000313" key="11">
    <source>
        <dbReference type="Proteomes" id="UP000824469"/>
    </source>
</evidence>
<evidence type="ECO:0000259" key="9">
    <source>
        <dbReference type="Pfam" id="PF20452"/>
    </source>
</evidence>
<dbReference type="GO" id="GO:0005634">
    <property type="term" value="C:nucleus"/>
    <property type="evidence" value="ECO:0007669"/>
    <property type="project" value="UniProtKB-SubCell"/>
</dbReference>
<dbReference type="GO" id="GO:0003700">
    <property type="term" value="F:DNA-binding transcription factor activity"/>
    <property type="evidence" value="ECO:0007669"/>
    <property type="project" value="TreeGrafter"/>
</dbReference>
<sequence length="400" mass="44906">YKKHYPPALHDEVWRLDKIGRDGAFHRRLNNERIYTVLDFLRLVSIDHQRLRNVLGTGMSNKMWEGTVDHAKTCVLDNKLYVYYADEQRTVGVIFNVICELVGVIVDGQYILVNDLSETQKVFVSKMVKHTYEHWNEVVEYDPNSLTDGRGGQSDIDSQVAIEKVMHQHQHSLDPSNNVWMPYLLENSDIPTPSQFAVGSDFTEQNIVPQTVLSSALALGTEQVAMNTLQSAYDTQIMDPYPHSRNECIEKVQIGNEYAQKCIKDHSAEASIRPDNWNGDCHEALEGLSFTGSGEKLVSGLDNQGLDGADLQAHVQSLIQIMNAGTSGQPNNLFYSMEGDEAFSFKVFTPVTDVSLTVSTRRLNGKASIFWLKLKAALKWGISVRKVAAAKRARLEEIGD</sequence>
<dbReference type="InterPro" id="IPR046829">
    <property type="entry name" value="Calmod_bind_C"/>
</dbReference>
<feature type="non-terminal residue" evidence="10">
    <location>
        <position position="400"/>
    </location>
</feature>
<dbReference type="Proteomes" id="UP000824469">
    <property type="component" value="Unassembled WGS sequence"/>
</dbReference>
<reference evidence="10 11" key="1">
    <citation type="journal article" date="2021" name="Nat. Plants">
        <title>The Taxus genome provides insights into paclitaxel biosynthesis.</title>
        <authorList>
            <person name="Xiong X."/>
            <person name="Gou J."/>
            <person name="Liao Q."/>
            <person name="Li Y."/>
            <person name="Zhou Q."/>
            <person name="Bi G."/>
            <person name="Li C."/>
            <person name="Du R."/>
            <person name="Wang X."/>
            <person name="Sun T."/>
            <person name="Guo L."/>
            <person name="Liang H."/>
            <person name="Lu P."/>
            <person name="Wu Y."/>
            <person name="Zhang Z."/>
            <person name="Ro D.K."/>
            <person name="Shang Y."/>
            <person name="Huang S."/>
            <person name="Yan J."/>
        </authorList>
    </citation>
    <scope>NUCLEOTIDE SEQUENCE [LARGE SCALE GENOMIC DNA]</scope>
    <source>
        <strain evidence="10">Ta-2019</strain>
    </source>
</reference>
<name>A0AA38C1G0_TAXCH</name>
<keyword evidence="7" id="KW-0539">Nucleus</keyword>
<evidence type="ECO:0000313" key="10">
    <source>
        <dbReference type="EMBL" id="KAH9290788.1"/>
    </source>
</evidence>
<dbReference type="PANTHER" id="PTHR31713">
    <property type="entry name" value="OS02G0177800 PROTEIN"/>
    <property type="match status" value="1"/>
</dbReference>
<evidence type="ECO:0000256" key="6">
    <source>
        <dbReference type="ARBA" id="ARBA00023163"/>
    </source>
</evidence>
<keyword evidence="3" id="KW-0805">Transcription regulation</keyword>
<keyword evidence="4" id="KW-0238">DNA-binding</keyword>
<keyword evidence="11" id="KW-1185">Reference proteome</keyword>
<dbReference type="PANTHER" id="PTHR31713:SF96">
    <property type="entry name" value="OS02G0562300 PROTEIN"/>
    <property type="match status" value="1"/>
</dbReference>
<evidence type="ECO:0000256" key="2">
    <source>
        <dbReference type="ARBA" id="ARBA00007214"/>
    </source>
</evidence>
<evidence type="ECO:0000259" key="8">
    <source>
        <dbReference type="Pfam" id="PF20451"/>
    </source>
</evidence>
<dbReference type="InterPro" id="IPR046830">
    <property type="entry name" value="Calmod_bind_M"/>
</dbReference>
<dbReference type="GO" id="GO:0005516">
    <property type="term" value="F:calmodulin binding"/>
    <property type="evidence" value="ECO:0007669"/>
    <property type="project" value="InterPro"/>
</dbReference>
<evidence type="ECO:0000256" key="1">
    <source>
        <dbReference type="ARBA" id="ARBA00004123"/>
    </source>
</evidence>
<proteinExistence type="inferred from homology"/>
<dbReference type="GO" id="GO:0080142">
    <property type="term" value="P:regulation of salicylic acid biosynthetic process"/>
    <property type="evidence" value="ECO:0007669"/>
    <property type="project" value="TreeGrafter"/>
</dbReference>
<dbReference type="InterPro" id="IPR012416">
    <property type="entry name" value="CBP60"/>
</dbReference>
<comment type="subcellular location">
    <subcellularLocation>
        <location evidence="1">Nucleus</location>
    </subcellularLocation>
</comment>
<dbReference type="EMBL" id="JAHRHJ020003813">
    <property type="protein sequence ID" value="KAH9290788.1"/>
    <property type="molecule type" value="Genomic_DNA"/>
</dbReference>
<protein>
    <recommendedName>
        <fullName evidence="12">Calmodulin-binding protein</fullName>
    </recommendedName>
</protein>
<dbReference type="Pfam" id="PF20451">
    <property type="entry name" value="Calmod_bind_M"/>
    <property type="match status" value="1"/>
</dbReference>
<feature type="domain" description="Calmodulin binding protein central" evidence="8">
    <location>
        <begin position="8"/>
        <end position="74"/>
    </location>
</feature>
<dbReference type="Pfam" id="PF20452">
    <property type="entry name" value="Calmod_bind_C"/>
    <property type="match status" value="1"/>
</dbReference>
<evidence type="ECO:0000256" key="5">
    <source>
        <dbReference type="ARBA" id="ARBA00023159"/>
    </source>
</evidence>
<keyword evidence="5" id="KW-0010">Activator</keyword>
<gene>
    <name evidence="10" type="ORF">KI387_034905</name>
</gene>